<dbReference type="PROSITE" id="PS51375">
    <property type="entry name" value="PPR"/>
    <property type="match status" value="1"/>
</dbReference>
<keyword evidence="1" id="KW-0677">Repeat</keyword>
<evidence type="ECO:0000256" key="1">
    <source>
        <dbReference type="ARBA" id="ARBA00022737"/>
    </source>
</evidence>
<sequence length="64" mass="7104">MIDSGVEPDIVAYTGLISAYCREGYIDKAVTLVTELSKKDILPTGHFGAVVKRAALKQKRFQYK</sequence>
<dbReference type="NCBIfam" id="TIGR00756">
    <property type="entry name" value="PPR"/>
    <property type="match status" value="1"/>
</dbReference>
<evidence type="ECO:0000256" key="2">
    <source>
        <dbReference type="PROSITE-ProRule" id="PRU00708"/>
    </source>
</evidence>
<evidence type="ECO:0000313" key="4">
    <source>
        <dbReference type="Proteomes" id="UP000426265"/>
    </source>
</evidence>
<gene>
    <name evidence="3" type="ORF">AN1_LOCUS14602</name>
</gene>
<accession>A0A654FD86</accession>
<dbReference type="Pfam" id="PF12854">
    <property type="entry name" value="PPR_1"/>
    <property type="match status" value="1"/>
</dbReference>
<dbReference type="InterPro" id="IPR002885">
    <property type="entry name" value="PPR_rpt"/>
</dbReference>
<name>A0A654FD86_ARATH</name>
<dbReference type="EMBL" id="CACRSJ010000106">
    <property type="protein sequence ID" value="VYS59160.1"/>
    <property type="molecule type" value="Genomic_DNA"/>
</dbReference>
<evidence type="ECO:0000313" key="3">
    <source>
        <dbReference type="EMBL" id="VYS59160.1"/>
    </source>
</evidence>
<reference evidence="3 4" key="1">
    <citation type="submission" date="2019-11" db="EMBL/GenBank/DDBJ databases">
        <authorList>
            <person name="Jiao W.-B."/>
            <person name="Schneeberger K."/>
        </authorList>
    </citation>
    <scope>NUCLEOTIDE SEQUENCE [LARGE SCALE GENOMIC DNA]</scope>
    <source>
        <strain evidence="4">cv. An-1</strain>
    </source>
</reference>
<proteinExistence type="predicted"/>
<organism evidence="3 4">
    <name type="scientific">Arabidopsis thaliana</name>
    <name type="common">Mouse-ear cress</name>
    <dbReference type="NCBI Taxonomy" id="3702"/>
    <lineage>
        <taxon>Eukaryota</taxon>
        <taxon>Viridiplantae</taxon>
        <taxon>Streptophyta</taxon>
        <taxon>Embryophyta</taxon>
        <taxon>Tracheophyta</taxon>
        <taxon>Spermatophyta</taxon>
        <taxon>Magnoliopsida</taxon>
        <taxon>eudicotyledons</taxon>
        <taxon>Gunneridae</taxon>
        <taxon>Pentapetalae</taxon>
        <taxon>rosids</taxon>
        <taxon>malvids</taxon>
        <taxon>Brassicales</taxon>
        <taxon>Brassicaceae</taxon>
        <taxon>Camelineae</taxon>
        <taxon>Arabidopsis</taxon>
    </lineage>
</organism>
<feature type="repeat" description="PPR" evidence="2">
    <location>
        <begin position="9"/>
        <end position="43"/>
    </location>
</feature>
<dbReference type="AlphaFoldDB" id="A0A654FD86"/>
<dbReference type="Proteomes" id="UP000426265">
    <property type="component" value="Unassembled WGS sequence"/>
</dbReference>
<evidence type="ECO:0008006" key="5">
    <source>
        <dbReference type="Google" id="ProtNLM"/>
    </source>
</evidence>
<dbReference type="InterPro" id="IPR011990">
    <property type="entry name" value="TPR-like_helical_dom_sf"/>
</dbReference>
<protein>
    <recommendedName>
        <fullName evidence="5">Pentatricopeptide repeat-containing protein</fullName>
    </recommendedName>
</protein>
<dbReference type="Gene3D" id="1.25.40.10">
    <property type="entry name" value="Tetratricopeptide repeat domain"/>
    <property type="match status" value="1"/>
</dbReference>